<keyword evidence="4" id="KW-0804">Transcription</keyword>
<evidence type="ECO:0000256" key="3">
    <source>
        <dbReference type="ARBA" id="ARBA00023125"/>
    </source>
</evidence>
<dbReference type="Pfam" id="PF00072">
    <property type="entry name" value="Response_reg"/>
    <property type="match status" value="1"/>
</dbReference>
<evidence type="ECO:0000256" key="4">
    <source>
        <dbReference type="ARBA" id="ARBA00023163"/>
    </source>
</evidence>
<dbReference type="CDD" id="cd17535">
    <property type="entry name" value="REC_NarL-like"/>
    <property type="match status" value="1"/>
</dbReference>
<keyword evidence="1" id="KW-0597">Phosphoprotein</keyword>
<dbReference type="InterPro" id="IPR001789">
    <property type="entry name" value="Sig_transdc_resp-reg_receiver"/>
</dbReference>
<dbReference type="GO" id="GO:0006355">
    <property type="term" value="P:regulation of DNA-templated transcription"/>
    <property type="evidence" value="ECO:0007669"/>
    <property type="project" value="InterPro"/>
</dbReference>
<keyword evidence="2" id="KW-0805">Transcription regulation</keyword>
<dbReference type="PANTHER" id="PTHR43214">
    <property type="entry name" value="TWO-COMPONENT RESPONSE REGULATOR"/>
    <property type="match status" value="1"/>
</dbReference>
<feature type="domain" description="HTH luxR-type" evidence="6">
    <location>
        <begin position="144"/>
        <end position="209"/>
    </location>
</feature>
<dbReference type="SUPFAM" id="SSF52172">
    <property type="entry name" value="CheY-like"/>
    <property type="match status" value="1"/>
</dbReference>
<gene>
    <name evidence="8" type="ORF">SAMN04488126_102233</name>
</gene>
<organism evidence="8 9">
    <name type="scientific">Bhargavaea beijingensis</name>
    <dbReference type="NCBI Taxonomy" id="426756"/>
    <lineage>
        <taxon>Bacteria</taxon>
        <taxon>Bacillati</taxon>
        <taxon>Bacillota</taxon>
        <taxon>Bacilli</taxon>
        <taxon>Bacillales</taxon>
        <taxon>Caryophanaceae</taxon>
        <taxon>Bhargavaea</taxon>
    </lineage>
</organism>
<accession>A0A1G6Z9S3</accession>
<dbReference type="InterPro" id="IPR011006">
    <property type="entry name" value="CheY-like_superfamily"/>
</dbReference>
<evidence type="ECO:0000313" key="8">
    <source>
        <dbReference type="EMBL" id="SDD98516.1"/>
    </source>
</evidence>
<evidence type="ECO:0000256" key="2">
    <source>
        <dbReference type="ARBA" id="ARBA00023015"/>
    </source>
</evidence>
<dbReference type="InterPro" id="IPR000792">
    <property type="entry name" value="Tscrpt_reg_LuxR_C"/>
</dbReference>
<dbReference type="PANTHER" id="PTHR43214:SF43">
    <property type="entry name" value="TWO-COMPONENT RESPONSE REGULATOR"/>
    <property type="match status" value="1"/>
</dbReference>
<comment type="caution">
    <text evidence="5">Lacks conserved residue(s) required for the propagation of feature annotation.</text>
</comment>
<proteinExistence type="predicted"/>
<dbReference type="SMART" id="SM00448">
    <property type="entry name" value="REC"/>
    <property type="match status" value="1"/>
</dbReference>
<feature type="domain" description="Response regulatory" evidence="7">
    <location>
        <begin position="2"/>
        <end position="120"/>
    </location>
</feature>
<dbReference type="CDD" id="cd06170">
    <property type="entry name" value="LuxR_C_like"/>
    <property type="match status" value="1"/>
</dbReference>
<dbReference type="RefSeq" id="WP_092094392.1">
    <property type="nucleotide sequence ID" value="NZ_FNAR01000002.1"/>
</dbReference>
<dbReference type="Proteomes" id="UP000198823">
    <property type="component" value="Unassembled WGS sequence"/>
</dbReference>
<dbReference type="SMART" id="SM00421">
    <property type="entry name" value="HTH_LUXR"/>
    <property type="match status" value="1"/>
</dbReference>
<dbReference type="GO" id="GO:0000160">
    <property type="term" value="P:phosphorelay signal transduction system"/>
    <property type="evidence" value="ECO:0007669"/>
    <property type="project" value="InterPro"/>
</dbReference>
<dbReference type="EMBL" id="FNAR01000002">
    <property type="protein sequence ID" value="SDD98516.1"/>
    <property type="molecule type" value="Genomic_DNA"/>
</dbReference>
<evidence type="ECO:0000259" key="7">
    <source>
        <dbReference type="PROSITE" id="PS50110"/>
    </source>
</evidence>
<dbReference type="InterPro" id="IPR058245">
    <property type="entry name" value="NreC/VraR/RcsB-like_REC"/>
</dbReference>
<dbReference type="STRING" id="426756.SAMN04488126_102233"/>
<dbReference type="PRINTS" id="PR00038">
    <property type="entry name" value="HTHLUXR"/>
</dbReference>
<dbReference type="SUPFAM" id="SSF46894">
    <property type="entry name" value="C-terminal effector domain of the bipartite response regulators"/>
    <property type="match status" value="1"/>
</dbReference>
<dbReference type="Gene3D" id="3.40.50.2300">
    <property type="match status" value="1"/>
</dbReference>
<evidence type="ECO:0000259" key="6">
    <source>
        <dbReference type="PROSITE" id="PS50043"/>
    </source>
</evidence>
<reference evidence="8 9" key="1">
    <citation type="submission" date="2016-10" db="EMBL/GenBank/DDBJ databases">
        <authorList>
            <person name="de Groot N.N."/>
        </authorList>
    </citation>
    <scope>NUCLEOTIDE SEQUENCE [LARGE SCALE GENOMIC DNA]</scope>
    <source>
        <strain evidence="8 9">CGMCC 1.6762</strain>
    </source>
</reference>
<evidence type="ECO:0000256" key="1">
    <source>
        <dbReference type="ARBA" id="ARBA00022553"/>
    </source>
</evidence>
<keyword evidence="3 8" id="KW-0238">DNA-binding</keyword>
<name>A0A1G6Z9S3_9BACL</name>
<dbReference type="OrthoDB" id="9795108at2"/>
<dbReference type="GO" id="GO:0003677">
    <property type="term" value="F:DNA binding"/>
    <property type="evidence" value="ECO:0007669"/>
    <property type="project" value="UniProtKB-KW"/>
</dbReference>
<dbReference type="AlphaFoldDB" id="A0A1G6Z9S3"/>
<sequence>MKIILVDDQTLVRKGLRSILSLQERMDIKGEAKNKQEALDLIQKKKPDLVIVHIQLGKENGFDLIAEVRELGVTCKFAVLIPLNETVPFLSPLTMDTKVEGYISLGAYPEEFVYALQTIYRGGKYYDPAIMDMILHSQHKPHPHSKRLKLLTSKEKEVLRILGKGYSNKQIAKKLFITENTVKKHMSQILAKLDLSDRTQAALYANEVGLVQYQCEASV</sequence>
<evidence type="ECO:0000313" key="9">
    <source>
        <dbReference type="Proteomes" id="UP000198823"/>
    </source>
</evidence>
<protein>
    <submittedName>
        <fullName evidence="8">DNA-binding response regulator, NarL/FixJ family, contains REC and HTH domains</fullName>
    </submittedName>
</protein>
<dbReference type="PROSITE" id="PS50043">
    <property type="entry name" value="HTH_LUXR_2"/>
    <property type="match status" value="1"/>
</dbReference>
<dbReference type="PROSITE" id="PS50110">
    <property type="entry name" value="RESPONSE_REGULATORY"/>
    <property type="match status" value="1"/>
</dbReference>
<dbReference type="InterPro" id="IPR016032">
    <property type="entry name" value="Sig_transdc_resp-reg_C-effctor"/>
</dbReference>
<dbReference type="InterPro" id="IPR039420">
    <property type="entry name" value="WalR-like"/>
</dbReference>
<evidence type="ECO:0000256" key="5">
    <source>
        <dbReference type="PROSITE-ProRule" id="PRU00169"/>
    </source>
</evidence>
<dbReference type="Pfam" id="PF00196">
    <property type="entry name" value="GerE"/>
    <property type="match status" value="1"/>
</dbReference>